<accession>A0ABW7MAC1</accession>
<feature type="region of interest" description="Disordered" evidence="1">
    <location>
        <begin position="84"/>
        <end position="105"/>
    </location>
</feature>
<proteinExistence type="predicted"/>
<dbReference type="Proteomes" id="UP001609932">
    <property type="component" value="Unassembled WGS sequence"/>
</dbReference>
<gene>
    <name evidence="3" type="ORF">ACEVAQ_02070</name>
</gene>
<dbReference type="Pfam" id="PF04606">
    <property type="entry name" value="Ogr_Delta"/>
    <property type="match status" value="1"/>
</dbReference>
<organism evidence="3 4">
    <name type="scientific">Ectopseudomonas khazarica</name>
    <dbReference type="NCBI Taxonomy" id="2502979"/>
    <lineage>
        <taxon>Bacteria</taxon>
        <taxon>Pseudomonadati</taxon>
        <taxon>Pseudomonadota</taxon>
        <taxon>Gammaproteobacteria</taxon>
        <taxon>Pseudomonadales</taxon>
        <taxon>Pseudomonadaceae</taxon>
        <taxon>Ectopseudomonas</taxon>
    </lineage>
</organism>
<dbReference type="EMBL" id="JBHEGD010000001">
    <property type="protein sequence ID" value="MFH6597508.1"/>
    <property type="molecule type" value="Genomic_DNA"/>
</dbReference>
<sequence>MTSTNPPLKRRCPDCGSPLIKRCSEMQHLLMAKTYLVCKNAVCGATFTGVDEITHRLSPPSQPNPDVDLPFAPAAARRAVLQEQRIATEKQQPAQLNSQDLEPQP</sequence>
<keyword evidence="4" id="KW-1185">Reference proteome</keyword>
<evidence type="ECO:0000256" key="1">
    <source>
        <dbReference type="SAM" id="MobiDB-lite"/>
    </source>
</evidence>
<evidence type="ECO:0000313" key="4">
    <source>
        <dbReference type="Proteomes" id="UP001609932"/>
    </source>
</evidence>
<dbReference type="InterPro" id="IPR007684">
    <property type="entry name" value="Znf_Ogr/Delta"/>
</dbReference>
<feature type="compositionally biased region" description="Polar residues" evidence="1">
    <location>
        <begin position="89"/>
        <end position="105"/>
    </location>
</feature>
<reference evidence="3 4" key="1">
    <citation type="submission" date="2024-09" db="EMBL/GenBank/DDBJ databases">
        <title>Elucidation of the Bokeelamides from Bacteria Associated with Moon Snail Egg Collars.</title>
        <authorList>
            <person name="Campbell R."/>
            <person name="Piedl K."/>
            <person name="Mevers E."/>
        </authorList>
    </citation>
    <scope>NUCLEOTIDE SEQUENCE [LARGE SCALE GENOMIC DNA]</scope>
    <source>
        <strain evidence="3 4">EM133</strain>
    </source>
</reference>
<feature type="domain" description="Zinc finger Ogr/Delta-type" evidence="2">
    <location>
        <begin position="11"/>
        <end position="55"/>
    </location>
</feature>
<evidence type="ECO:0000313" key="3">
    <source>
        <dbReference type="EMBL" id="MFH6597508.1"/>
    </source>
</evidence>
<protein>
    <submittedName>
        <fullName evidence="3">Ogr/Delta-like zinc finger family protein</fullName>
    </submittedName>
</protein>
<comment type="caution">
    <text evidence="3">The sequence shown here is derived from an EMBL/GenBank/DDBJ whole genome shotgun (WGS) entry which is preliminary data.</text>
</comment>
<dbReference type="RefSeq" id="WP_395272078.1">
    <property type="nucleotide sequence ID" value="NZ_JBHEGD010000001.1"/>
</dbReference>
<evidence type="ECO:0000259" key="2">
    <source>
        <dbReference type="Pfam" id="PF04606"/>
    </source>
</evidence>
<name>A0ABW7MAC1_9GAMM</name>